<comment type="caution">
    <text evidence="3">The sequence shown here is derived from an EMBL/GenBank/DDBJ whole genome shotgun (WGS) entry which is preliminary data.</text>
</comment>
<dbReference type="InterPro" id="IPR036380">
    <property type="entry name" value="Isochorismatase-like_sf"/>
</dbReference>
<evidence type="ECO:0000259" key="2">
    <source>
        <dbReference type="Pfam" id="PF00857"/>
    </source>
</evidence>
<proteinExistence type="predicted"/>
<dbReference type="Pfam" id="PF00857">
    <property type="entry name" value="Isochorismatase"/>
    <property type="match status" value="1"/>
</dbReference>
<keyword evidence="1" id="KW-0378">Hydrolase</keyword>
<dbReference type="SUPFAM" id="SSF52499">
    <property type="entry name" value="Isochorismatase-like hydrolases"/>
    <property type="match status" value="1"/>
</dbReference>
<dbReference type="OrthoDB" id="9794942at2"/>
<dbReference type="RefSeq" id="WP_111543320.1">
    <property type="nucleotide sequence ID" value="NZ_MZXV01000013.1"/>
</dbReference>
<evidence type="ECO:0000313" key="4">
    <source>
        <dbReference type="Proteomes" id="UP000248616"/>
    </source>
</evidence>
<protein>
    <submittedName>
        <fullName evidence="3">Isochorismatase</fullName>
    </submittedName>
</protein>
<keyword evidence="4" id="KW-1185">Reference proteome</keyword>
<name>A0A2W7CSH1_9HYPH</name>
<dbReference type="EMBL" id="MZXV01000013">
    <property type="protein sequence ID" value="PZV39573.1"/>
    <property type="molecule type" value="Genomic_DNA"/>
</dbReference>
<dbReference type="GO" id="GO:0016787">
    <property type="term" value="F:hydrolase activity"/>
    <property type="evidence" value="ECO:0007669"/>
    <property type="project" value="UniProtKB-KW"/>
</dbReference>
<evidence type="ECO:0000256" key="1">
    <source>
        <dbReference type="ARBA" id="ARBA00022801"/>
    </source>
</evidence>
<dbReference type="Proteomes" id="UP000248616">
    <property type="component" value="Unassembled WGS sequence"/>
</dbReference>
<dbReference type="AlphaFoldDB" id="A0A2W7CSH1"/>
<organism evidence="3 4">
    <name type="scientific">Mesorhizobium kowhaii</name>
    <dbReference type="NCBI Taxonomy" id="1300272"/>
    <lineage>
        <taxon>Bacteria</taxon>
        <taxon>Pseudomonadati</taxon>
        <taxon>Pseudomonadota</taxon>
        <taxon>Alphaproteobacteria</taxon>
        <taxon>Hyphomicrobiales</taxon>
        <taxon>Phyllobacteriaceae</taxon>
        <taxon>Mesorhizobium</taxon>
    </lineage>
</organism>
<reference evidence="4" key="1">
    <citation type="submission" date="2017-03" db="EMBL/GenBank/DDBJ databases">
        <authorList>
            <person name="Safronova V.I."/>
            <person name="Sazanova A.L."/>
            <person name="Chirak E.R."/>
        </authorList>
    </citation>
    <scope>NUCLEOTIDE SEQUENCE [LARGE SCALE GENOMIC DNA]</scope>
    <source>
        <strain evidence="4">Ach-343</strain>
    </source>
</reference>
<accession>A0A2W7CSH1</accession>
<dbReference type="Gene3D" id="3.40.50.850">
    <property type="entry name" value="Isochorismatase-like"/>
    <property type="match status" value="1"/>
</dbReference>
<dbReference type="InterPro" id="IPR000868">
    <property type="entry name" value="Isochorismatase-like_dom"/>
</dbReference>
<gene>
    <name evidence="3" type="ORF">B5V02_06370</name>
</gene>
<feature type="domain" description="Isochorismatase-like" evidence="2">
    <location>
        <begin position="12"/>
        <end position="154"/>
    </location>
</feature>
<dbReference type="InterPro" id="IPR050272">
    <property type="entry name" value="Isochorismatase-like_hydrls"/>
</dbReference>
<sequence>MSALSLADNAPLIVIDLQTGMFDGVHEPPIHEASAIVERARAVIDWARRGGRKVAFVRHDGPAGDPLAPGEPGWPVWPALGQAEDEPTFAKSVGNAFSNAALGDWVAGQGADAVMLLGAQTDFCVAATVKGAMARGLDVTVVSDAHSTLDNASESARQIIGRHNGEFAEAGVNLVTTKALTGG</sequence>
<dbReference type="PANTHER" id="PTHR43540">
    <property type="entry name" value="PEROXYUREIDOACRYLATE/UREIDOACRYLATE AMIDOHYDROLASE-RELATED"/>
    <property type="match status" value="1"/>
</dbReference>
<evidence type="ECO:0000313" key="3">
    <source>
        <dbReference type="EMBL" id="PZV39573.1"/>
    </source>
</evidence>